<evidence type="ECO:0000313" key="3">
    <source>
        <dbReference type="Proteomes" id="UP000321393"/>
    </source>
</evidence>
<accession>A0A5A7VIN1</accession>
<dbReference type="Proteomes" id="UP000321393">
    <property type="component" value="Unassembled WGS sequence"/>
</dbReference>
<reference evidence="2 3" key="1">
    <citation type="submission" date="2019-08" db="EMBL/GenBank/DDBJ databases">
        <title>Draft genome sequences of two oriental melons (Cucumis melo L. var makuwa).</title>
        <authorList>
            <person name="Kwon S.-Y."/>
        </authorList>
    </citation>
    <scope>NUCLEOTIDE SEQUENCE [LARGE SCALE GENOMIC DNA]</scope>
    <source>
        <strain evidence="3">cv. SW 3</strain>
        <tissue evidence="2">Leaf</tissue>
    </source>
</reference>
<dbReference type="STRING" id="1194695.A0A5A7VIN1"/>
<dbReference type="InterPro" id="IPR045249">
    <property type="entry name" value="HARBI1-like"/>
</dbReference>
<dbReference type="EMBL" id="SSTE01001553">
    <property type="protein sequence ID" value="KAA0065329.1"/>
    <property type="molecule type" value="Genomic_DNA"/>
</dbReference>
<evidence type="ECO:0000313" key="2">
    <source>
        <dbReference type="EMBL" id="KAA0065329.1"/>
    </source>
</evidence>
<keyword evidence="1" id="KW-0732">Signal</keyword>
<name>A0A5A7VIN1_CUCMM</name>
<comment type="caution">
    <text evidence="2">The sequence shown here is derived from an EMBL/GenBank/DDBJ whole genome shotgun (WGS) entry which is preliminary data.</text>
</comment>
<dbReference type="AlphaFoldDB" id="A0A5A7VIN1"/>
<protein>
    <submittedName>
        <fullName evidence="2">Retrotransposon protein</fullName>
    </submittedName>
</protein>
<organism evidence="2 3">
    <name type="scientific">Cucumis melo var. makuwa</name>
    <name type="common">Oriental melon</name>
    <dbReference type="NCBI Taxonomy" id="1194695"/>
    <lineage>
        <taxon>Eukaryota</taxon>
        <taxon>Viridiplantae</taxon>
        <taxon>Streptophyta</taxon>
        <taxon>Embryophyta</taxon>
        <taxon>Tracheophyta</taxon>
        <taxon>Spermatophyta</taxon>
        <taxon>Magnoliopsida</taxon>
        <taxon>eudicotyledons</taxon>
        <taxon>Gunneridae</taxon>
        <taxon>Pentapetalae</taxon>
        <taxon>rosids</taxon>
        <taxon>fabids</taxon>
        <taxon>Cucurbitales</taxon>
        <taxon>Cucurbitaceae</taxon>
        <taxon>Benincaseae</taxon>
        <taxon>Cucumis</taxon>
    </lineage>
</organism>
<evidence type="ECO:0000256" key="1">
    <source>
        <dbReference type="SAM" id="SignalP"/>
    </source>
</evidence>
<proteinExistence type="predicted"/>
<dbReference type="PANTHER" id="PTHR22930">
    <property type="match status" value="1"/>
</dbReference>
<gene>
    <name evidence="2" type="ORF">E6C27_scaffold3189G00040</name>
</gene>
<dbReference type="PANTHER" id="PTHR22930:SF281">
    <property type="entry name" value="NUCLEASE"/>
    <property type="match status" value="1"/>
</dbReference>
<feature type="chain" id="PRO_5023107559" evidence="1">
    <location>
        <begin position="22"/>
        <end position="213"/>
    </location>
</feature>
<dbReference type="OrthoDB" id="683945at2759"/>
<feature type="signal peptide" evidence="1">
    <location>
        <begin position="1"/>
        <end position="21"/>
    </location>
</feature>
<sequence>MNRRTFVILCHLLRTIAGLSSREIVDVEEMSVMFLHVLANYVKNRNCLVALERTYIKVNVPVTDFPTFRKRKRKISTNVLDVCDTKGNFVYILVDWEGSTVDSRILRDAHARQNRLCQRDITIFAMWVIQTLRDFSPHTEARGSVGNNLWEVVLSPSSTVSHHPSILPVAQFDKQRNKNCEDIDDVDEGDSAYATTTTTDDIRYIEIPNQWSQ</sequence>